<keyword evidence="4" id="KW-0813">Transport</keyword>
<dbReference type="Gene3D" id="3.30.1300.30">
    <property type="entry name" value="GSPII I/J protein-like"/>
    <property type="match status" value="1"/>
</dbReference>
<feature type="domain" description="Trimeric autotransporter adhesin YadA-like stalk" evidence="13">
    <location>
        <begin position="582"/>
        <end position="618"/>
    </location>
</feature>
<dbReference type="InterPro" id="IPR024973">
    <property type="entry name" value="ESPR"/>
</dbReference>
<evidence type="ECO:0000313" key="15">
    <source>
        <dbReference type="EMBL" id="UXZ05012.1"/>
    </source>
</evidence>
<comment type="similarity">
    <text evidence="3">Belongs to the autotransporter-2 (AT-2) (TC 1.B.40) family.</text>
</comment>
<feature type="domain" description="Trimeric autotransporter adhesin YadA-like stalk" evidence="13">
    <location>
        <begin position="3141"/>
        <end position="3176"/>
    </location>
</feature>
<dbReference type="SUPFAM" id="SSF101967">
    <property type="entry name" value="Adhesin YadA, collagen-binding domain"/>
    <property type="match status" value="1"/>
</dbReference>
<dbReference type="Gene3D" id="2.20.70.140">
    <property type="match status" value="1"/>
</dbReference>
<evidence type="ECO:0000256" key="5">
    <source>
        <dbReference type="ARBA" id="ARBA00022452"/>
    </source>
</evidence>
<evidence type="ECO:0000259" key="14">
    <source>
        <dbReference type="Pfam" id="PF13018"/>
    </source>
</evidence>
<evidence type="ECO:0000256" key="7">
    <source>
        <dbReference type="ARBA" id="ARBA00022729"/>
    </source>
</evidence>
<feature type="domain" description="Trimeric autotransporter adhesin YadA-like stalk" evidence="13">
    <location>
        <begin position="2974"/>
        <end position="3011"/>
    </location>
</feature>
<keyword evidence="5" id="KW-1134">Transmembrane beta strand</keyword>
<dbReference type="InterPro" id="IPR008635">
    <property type="entry name" value="Coiled_stalk_dom"/>
</dbReference>
<dbReference type="RefSeq" id="WP_263076513.1">
    <property type="nucleotide sequence ID" value="NZ_CP089977.1"/>
</dbReference>
<keyword evidence="10" id="KW-0998">Cell outer membrane</keyword>
<feature type="domain" description="Trimeric autotransporter adhesin YadA-like stalk" evidence="13">
    <location>
        <begin position="2177"/>
        <end position="2210"/>
    </location>
</feature>
<reference evidence="15" key="1">
    <citation type="submission" date="2021-12" db="EMBL/GenBank/DDBJ databases">
        <title>taxonomy of Moraxella sp. ZY201224.</title>
        <authorList>
            <person name="Li F."/>
        </authorList>
    </citation>
    <scope>NUCLEOTIDE SEQUENCE</scope>
    <source>
        <strain evidence="15">ZY201224</strain>
    </source>
</reference>
<keyword evidence="6" id="KW-0812">Transmembrane</keyword>
<dbReference type="Proteomes" id="UP001063782">
    <property type="component" value="Chromosome"/>
</dbReference>
<organism evidence="15 16">
    <name type="scientific">Moraxella nasicaprae</name>
    <dbReference type="NCBI Taxonomy" id="2904122"/>
    <lineage>
        <taxon>Bacteria</taxon>
        <taxon>Pseudomonadati</taxon>
        <taxon>Pseudomonadota</taxon>
        <taxon>Gammaproteobacteria</taxon>
        <taxon>Moraxellales</taxon>
        <taxon>Moraxellaceae</taxon>
        <taxon>Moraxella</taxon>
    </lineage>
</organism>
<protein>
    <submittedName>
        <fullName evidence="15">YadA-like family protein</fullName>
    </submittedName>
</protein>
<keyword evidence="11" id="KW-0175">Coiled coil</keyword>
<proteinExistence type="inferred from homology"/>
<keyword evidence="7" id="KW-0732">Signal</keyword>
<evidence type="ECO:0000256" key="10">
    <source>
        <dbReference type="ARBA" id="ARBA00023237"/>
    </source>
</evidence>
<evidence type="ECO:0000256" key="1">
    <source>
        <dbReference type="ARBA" id="ARBA00004241"/>
    </source>
</evidence>
<dbReference type="Gene3D" id="2.150.10.10">
    <property type="entry name" value="Serralysin-like metalloprotease, C-terminal"/>
    <property type="match status" value="1"/>
</dbReference>
<gene>
    <name evidence="15" type="ORF">LU297_00725</name>
</gene>
<accession>A0ABY6F4V4</accession>
<feature type="domain" description="Trimeric autotransporter adhesin YadA-like C-terminal membrane anchor" evidence="12">
    <location>
        <begin position="3200"/>
        <end position="3260"/>
    </location>
</feature>
<comment type="subcellular location">
    <subcellularLocation>
        <location evidence="2">Cell outer membrane</location>
    </subcellularLocation>
    <subcellularLocation>
        <location evidence="1">Cell surface</location>
    </subcellularLocation>
</comment>
<dbReference type="SUPFAM" id="SSF54523">
    <property type="entry name" value="Pili subunits"/>
    <property type="match status" value="1"/>
</dbReference>
<feature type="coiled-coil region" evidence="11">
    <location>
        <begin position="1994"/>
        <end position="2021"/>
    </location>
</feature>
<dbReference type="CDD" id="cd12820">
    <property type="entry name" value="LbR_YadA-like"/>
    <property type="match status" value="1"/>
</dbReference>
<evidence type="ECO:0000256" key="11">
    <source>
        <dbReference type="SAM" id="Coils"/>
    </source>
</evidence>
<keyword evidence="8" id="KW-0653">Protein transport</keyword>
<feature type="domain" description="Trimeric autotransporter adhesin YadA-like stalk" evidence="13">
    <location>
        <begin position="1790"/>
        <end position="1830"/>
    </location>
</feature>
<dbReference type="Gene3D" id="6.20.50.100">
    <property type="match status" value="2"/>
</dbReference>
<sequence length="3261" mass="332319">MNKIYRVIYNHATQTWTAVSELAKGRTKIKSERTGRTSIQRTVLSLSILASLSMSHTVYGATVLNNGTLSRPSTNPGAIEISDNGTSSQRVLIGSEIKTGGIVAESGDANQHQLVAIGNNINVQGRGAVAIGGDDAGSARGLGMIAGINFQDAATESGNFNSAGYRSLTVYGQGAVGIGTFAISNGKGATAVGLGSTASVEGSTAVGTLSFATGSGSTAFGLAARSAGSNTLAVGSGARAELAGSVALGAGSVTSQGVEVTAAGQQYNINGQTYDSTTKSNFDVSNVVSVGNETVKRQIQNVAPGQITATSTDAINGAQLYDITKGVQTIINNHVQNINQSINNSGFNLKNNNTQVKEINKDDSLNFNNGTHTTATVSAAGDVQINVNTQNINVRNGVPSTTGTVGLTTAQTVVDAIKNSGFNLQANGLEGSIVKPGDVVNFVDGNNVQIEKSGNTITINAEKSIVTTTSDLTVTPTVDNGSDTTTYQVGLSDATKNQIAQGVAAKNAVDNTGLTFAGNTGTSNVRKLGDAVDIKGADSNIQTTGSGNGVSIALNRTLNLDKATFGNVVIDKDSGINAGNKRIQGVANATAGTDAVNLSQLNASKVDIVQGANISSITKNATPNGTTYTINAKDTSASVSNATGSPVTVTKGIEANGVTDFVVDLTTQAKTSLAKADTALQNVNGKDGITATKQDDTVTVGLDDNTKANLTKANTAVQDVKGQGGITATKGNDNIVTVDLDNATKANLTKADTAVQTIVNKVNGQAVNTLNKTANEQNFITGDNIELTNENGAIKVATKQNVSFTDVKTNTLTTTGTATIGGMLNANGGLTVAGGQTVNMGNNVITNVASGGDTGTNAANIDDVKRLAAVADTTASTSGTNGIEIVKTTVNGKTTDYQVGLTKAIRDEIAKGQEALDAFSQGMYAFDGDSSTTTGLMPAGSNITFTGGSNIITTATADTGIEIALEPNIVVDNVTVGTVKISQENGINAGDKVITGVKNATQGDQAVNLSQLNATKVSVVGGANITSVDAQVTDNGTTYTINAKDTSATVSTANDKALKVTAGTPSNGITDFALDLGDETKASLKKADTAVQEVTGTNGITASKTATGYNVTLDDNAQANLTKANTAVQEIKTSVNGQEVKTLNQTNNTQNFIDGDNIVISNDSGSIKVATAKQVNFDTVTVGTASIDKDTGINAGNQTIKGVANATTNDEAVNLAQLKAQSVTLKAGQNVNSVNEVKTADGITYTIDAKDTTVSAVQGSPVTVSKGAETNGVTDYAVDLTEQAKASLAKADSAVQEIQTQIDGKAVKTLNQTNNTQNFITGDNIELTNENGAIKVATKQNVSFTDVKTNTLTTTGTATIGGMLNANGGLTVAGGQTVNMGNNVITNVASGGDTGTNAANIDDVKRLAAVADTTASTSGTNGIEIVKTTVNGKTTDYQVGLTQATRDDIAKGVQANTDINTKGLTFTGDTGSTNTKKLGDTLAITGDDNIITTASEQGVAISLNRNLTADSLSIGNVLINNAGINAGNQTIKGVANATTNDEAVNLSQLKANTTNIVAGSNITSINKTQTADGTTYTINAKDTSATVSTASNALTVKAGEQANGVTDYVIDLSDETKASLTKANTGVQTVNGKDGITTTKQGDTVTVGLDEASKASLAKADTAVQVVNGNNGITATKTDNGYDVELDETTKANLTKANTAIQEIKTSVNGQEVKTLNQTDNTQNFIDGDNISITNDNGNIKVATKQNVSFTDVKTDTLSTTGDVSVGGKLAANGGLEVASGQVVSLGNNRVQGVADGVADGDAVNVGQLNNTKTQLTNLGLDFTGNTGQAHRNLGDQLAITGEAITAGNYSGANIKTIATDAGIAIEFAENPVFKDITATSIQTGDNLLNAQGLTIGKTSITNDAGINAGNQTIKGVTNATSDNEAVNLSQLKANTTTVVAGENINSIEKIADADGITYTINAKDTTVSATSTHLVVNKGEENKGITDYAIDLSQETKDSLNKADNSLQEIETQLDGQSVKTLNKNDNIANFVTGDNMQLTAENGAIKVATKKEVSFDKVDTTTLSAKDASIKNVQADDIVSVNLSARTATINNLTSMQIATGDIKAATGNITTLTANTINANTIRAKSGDFITLSADNAQFDTLQVNQKANIGGMLNANGGLTVATGQTVNMGGNRIQGVANATNATDAVNLSQLNATKVSVVGGANITSVDAQVTDNGTTYTINAKDTSATVSTANDKALKVTAGTPSNGITDFALDLGDETKASLKKADTAVQEVTGTNGITASKTATGYNVTLDDNAQANLTKANTAVQEIKTSVNGQEVKTLNQTNNTQNFIDGDNIVISNDSGSIKVATAKQVNFDTVTVGTASIDKDTGINAGNQTIKGVANATTNDEAVNLAQLKAQSVTLKAGQNVNSVNEVKTADGITYTIDAKDTTVSAVQGSPVTVSKGAETNGVTDYAVDLTEQAKASLAKADSAVQEIQTQIDGKAVKTLNQTNNTQNFITGDNIELTNENGAIKVATKQNVSFTDVKTNTLTTTGTATIGGMLNANGGLTVAGGQTVNMGNNVITNVASGGDTGTNAANIDDVKRLAAVADTTASTSGTNGIEIVKTTVNGKTTDYQVGLTQATRDDIAKGVQANTDINTKGLTFTGDTGSTNTKKLGDTLAITGDDNIITTASEQGVAISLNRNLTADSLSIGNVLINNAGINAGNQTIKGVANATTNDEAVNLSQLKANTTNIVAGSNITSINKTQTADGTTYTINAKDTSATVSTASNALTVKAGEQANGVTDYVIDLSDETKASLTKANTGVQTVNGKDGITTTKQGDTVTVGLDEASKASLAKADTAVQVVNGNNGITATKTDNGYDVELDETTKANLTKANTAIQEIKTSVNGQEVKTLNQTDNTQNFIDGDNISITNDNGNIKVATKQNVSFTDVKTDTLSTTGDVSVGGKLAANGGLEVASGQVVSLGNNRVQGVADGVADGDAVNVAQLNNATKALNDNLNTAVSNAGWTVKANGDDGQKVANNGKVNFVQGNNIIIERSGTDITVKTTDNPDFKQVTAQSVEATTVNATTVTATTLNATTVNTDAINAKSVQADTIKTTGDVSVGGQLNATGAIHANGGITVAAGQPINMGNNVVNGVAPAEISASSTQAVNGAQIYELQQGINRSITSINERLYDVEQSAYAGTASAIATGLLPQAFNPGESLGGVAIGTYKGTSAVSVGYSQISDNGKYIFKFAGGATSTGDYSGGAAFGVKFR</sequence>
<keyword evidence="9" id="KW-0472">Membrane</keyword>
<evidence type="ECO:0000256" key="2">
    <source>
        <dbReference type="ARBA" id="ARBA00004442"/>
    </source>
</evidence>
<dbReference type="Pfam" id="PF13018">
    <property type="entry name" value="ESPR"/>
    <property type="match status" value="1"/>
</dbReference>
<evidence type="ECO:0000256" key="3">
    <source>
        <dbReference type="ARBA" id="ARBA00005848"/>
    </source>
</evidence>
<evidence type="ECO:0000256" key="4">
    <source>
        <dbReference type="ARBA" id="ARBA00022448"/>
    </source>
</evidence>
<keyword evidence="16" id="KW-1185">Reference proteome</keyword>
<evidence type="ECO:0000256" key="8">
    <source>
        <dbReference type="ARBA" id="ARBA00022927"/>
    </source>
</evidence>
<dbReference type="InterPro" id="IPR011049">
    <property type="entry name" value="Serralysin-like_metalloprot_C"/>
</dbReference>
<dbReference type="InterPro" id="IPR045584">
    <property type="entry name" value="Pilin-like"/>
</dbReference>
<dbReference type="Pfam" id="PF03895">
    <property type="entry name" value="YadA_anchor"/>
    <property type="match status" value="1"/>
</dbReference>
<evidence type="ECO:0000259" key="13">
    <source>
        <dbReference type="Pfam" id="PF05662"/>
    </source>
</evidence>
<evidence type="ECO:0000313" key="16">
    <source>
        <dbReference type="Proteomes" id="UP001063782"/>
    </source>
</evidence>
<evidence type="ECO:0000256" key="6">
    <source>
        <dbReference type="ARBA" id="ARBA00022692"/>
    </source>
</evidence>
<name>A0ABY6F4V4_9GAMM</name>
<evidence type="ECO:0000256" key="9">
    <source>
        <dbReference type="ARBA" id="ARBA00023136"/>
    </source>
</evidence>
<dbReference type="InterPro" id="IPR005594">
    <property type="entry name" value="YadA_C"/>
</dbReference>
<feature type="domain" description="Trimeric autotransporter adhesin YadA-like stalk" evidence="13">
    <location>
        <begin position="298"/>
        <end position="341"/>
    </location>
</feature>
<feature type="domain" description="ESPR" evidence="14">
    <location>
        <begin position="1"/>
        <end position="39"/>
    </location>
</feature>
<evidence type="ECO:0000259" key="12">
    <source>
        <dbReference type="Pfam" id="PF03895"/>
    </source>
</evidence>
<dbReference type="Pfam" id="PF05662">
    <property type="entry name" value="YadA_stalk"/>
    <property type="match status" value="6"/>
</dbReference>
<dbReference type="EMBL" id="CP089977">
    <property type="protein sequence ID" value="UXZ05012.1"/>
    <property type="molecule type" value="Genomic_DNA"/>
</dbReference>
<dbReference type="Gene3D" id="1.20.5.170">
    <property type="match status" value="1"/>
</dbReference>